<evidence type="ECO:0000313" key="4">
    <source>
        <dbReference type="Proteomes" id="UP000252085"/>
    </source>
</evidence>
<evidence type="ECO:0000256" key="2">
    <source>
        <dbReference type="ARBA" id="ARBA00023239"/>
    </source>
</evidence>
<accession>A0A367RB77</accession>
<dbReference type="PANTHER" id="PTHR12192:SF2">
    <property type="entry name" value="GLUTATHIONE-SPECIFIC GAMMA-GLUTAMYLCYCLOTRANSFERASE 2"/>
    <property type="match status" value="1"/>
</dbReference>
<dbReference type="Proteomes" id="UP000252085">
    <property type="component" value="Unassembled WGS sequence"/>
</dbReference>
<dbReference type="CDD" id="cd06661">
    <property type="entry name" value="GGCT_like"/>
    <property type="match status" value="1"/>
</dbReference>
<dbReference type="GO" id="GO:0006751">
    <property type="term" value="P:glutathione catabolic process"/>
    <property type="evidence" value="ECO:0007669"/>
    <property type="project" value="InterPro"/>
</dbReference>
<dbReference type="Gene3D" id="3.10.490.10">
    <property type="entry name" value="Gamma-glutamyl cyclotransferase-like"/>
    <property type="match status" value="1"/>
</dbReference>
<organism evidence="3 4">
    <name type="scientific">Nostoc punctiforme NIES-2108</name>
    <dbReference type="NCBI Taxonomy" id="1356359"/>
    <lineage>
        <taxon>Bacteria</taxon>
        <taxon>Bacillati</taxon>
        <taxon>Cyanobacteriota</taxon>
        <taxon>Cyanophyceae</taxon>
        <taxon>Nostocales</taxon>
        <taxon>Nostocaceae</taxon>
        <taxon>Nostoc</taxon>
    </lineage>
</organism>
<dbReference type="GO" id="GO:0061928">
    <property type="term" value="F:glutathione specific gamma-glutamylcyclotransferase activity"/>
    <property type="evidence" value="ECO:0007669"/>
    <property type="project" value="UniProtKB-EC"/>
</dbReference>
<name>A0A367RB77_NOSPU</name>
<reference evidence="3 4" key="1">
    <citation type="submission" date="2016-04" db="EMBL/GenBank/DDBJ databases">
        <authorList>
            <person name="Evans L.H."/>
            <person name="Alamgir A."/>
            <person name="Owens N."/>
            <person name="Weber N.D."/>
            <person name="Virtaneva K."/>
            <person name="Barbian K."/>
            <person name="Babar A."/>
            <person name="Rosenke K."/>
        </authorList>
    </citation>
    <scope>NUCLEOTIDE SEQUENCE [LARGE SCALE GENOMIC DNA]</scope>
    <source>
        <strain evidence="3">NIES-2108</strain>
    </source>
</reference>
<protein>
    <recommendedName>
        <fullName evidence="1">glutathione-specific gamma-glutamylcyclotransferase</fullName>
        <ecNumber evidence="1">4.3.2.7</ecNumber>
    </recommendedName>
</protein>
<dbReference type="SUPFAM" id="SSF110857">
    <property type="entry name" value="Gamma-glutamyl cyclotransferase-like"/>
    <property type="match status" value="1"/>
</dbReference>
<dbReference type="EC" id="4.3.2.7" evidence="1"/>
<dbReference type="EMBL" id="LXQE01000158">
    <property type="protein sequence ID" value="RCJ33787.1"/>
    <property type="molecule type" value="Genomic_DNA"/>
</dbReference>
<dbReference type="AlphaFoldDB" id="A0A367RB77"/>
<keyword evidence="2" id="KW-0456">Lyase</keyword>
<dbReference type="InterPro" id="IPR013024">
    <property type="entry name" value="GGCT-like"/>
</dbReference>
<dbReference type="PANTHER" id="PTHR12192">
    <property type="entry name" value="CATION TRANSPORT PROTEIN CHAC-RELATED"/>
    <property type="match status" value="1"/>
</dbReference>
<evidence type="ECO:0000256" key="1">
    <source>
        <dbReference type="ARBA" id="ARBA00012344"/>
    </source>
</evidence>
<proteinExistence type="predicted"/>
<sequence>MSLSRSDLEAGNIQTRLLEASHSGIKLTTLSEDELQRSLDKILQQQPPNSDIWIFAYGSLIWNPLIAYVERRAGIIYGWHRCFCTWMILGRGTPENPGLLLGLDRGGSCRGVIYRIAAADVPSELLLIWRREMLAGVYIARWVKVFDGTQEFPAIAFVANRQHPRYAHQIPFTTTVNSIATASGKLGSCADYLMKTVEGLITEGIKDRQLLWLHKQVLAKQQALLVSGDRSTLPLVYGQQP</sequence>
<dbReference type="InterPro" id="IPR036568">
    <property type="entry name" value="GGCT-like_sf"/>
</dbReference>
<gene>
    <name evidence="3" type="ORF">A6769_23940</name>
</gene>
<comment type="caution">
    <text evidence="3">The sequence shown here is derived from an EMBL/GenBank/DDBJ whole genome shotgun (WGS) entry which is preliminary data.</text>
</comment>
<dbReference type="GO" id="GO:0005737">
    <property type="term" value="C:cytoplasm"/>
    <property type="evidence" value="ECO:0007669"/>
    <property type="project" value="TreeGrafter"/>
</dbReference>
<dbReference type="Pfam" id="PF04752">
    <property type="entry name" value="ChaC"/>
    <property type="match status" value="1"/>
</dbReference>
<evidence type="ECO:0000313" key="3">
    <source>
        <dbReference type="EMBL" id="RCJ33787.1"/>
    </source>
</evidence>
<dbReference type="InterPro" id="IPR006840">
    <property type="entry name" value="ChaC"/>
</dbReference>